<evidence type="ECO:0008006" key="3">
    <source>
        <dbReference type="Google" id="ProtNLM"/>
    </source>
</evidence>
<keyword evidence="2" id="KW-1185">Reference proteome</keyword>
<comment type="caution">
    <text evidence="1">The sequence shown here is derived from an EMBL/GenBank/DDBJ whole genome shotgun (WGS) entry which is preliminary data.</text>
</comment>
<dbReference type="Proteomes" id="UP000626786">
    <property type="component" value="Unassembled WGS sequence"/>
</dbReference>
<reference evidence="1 2" key="1">
    <citation type="submission" date="2020-08" db="EMBL/GenBank/DDBJ databases">
        <title>A Genomic Blueprint of the Chicken Gut Microbiome.</title>
        <authorList>
            <person name="Gilroy R."/>
            <person name="Ravi A."/>
            <person name="Getino M."/>
            <person name="Pursley I."/>
            <person name="Horton D.L."/>
            <person name="Alikhan N.-F."/>
            <person name="Baker D."/>
            <person name="Gharbi K."/>
            <person name="Hall N."/>
            <person name="Watson M."/>
            <person name="Adriaenssens E.M."/>
            <person name="Foster-Nyarko E."/>
            <person name="Jarju S."/>
            <person name="Secka A."/>
            <person name="Antonio M."/>
            <person name="Oren A."/>
            <person name="Chaudhuri R."/>
            <person name="La Ragione R.M."/>
            <person name="Hildebrand F."/>
            <person name="Pallen M.J."/>
        </authorList>
    </citation>
    <scope>NUCLEOTIDE SEQUENCE [LARGE SCALE GENOMIC DNA]</scope>
    <source>
        <strain evidence="1 2">Sa2YVA2</strain>
    </source>
</reference>
<gene>
    <name evidence="1" type="ORF">H9649_12870</name>
</gene>
<protein>
    <recommendedName>
        <fullName evidence="3">Fe-S oxidoreductase</fullName>
    </recommendedName>
</protein>
<evidence type="ECO:0000313" key="2">
    <source>
        <dbReference type="Proteomes" id="UP000626786"/>
    </source>
</evidence>
<accession>A0ABR8UBV2</accession>
<evidence type="ECO:0000313" key="1">
    <source>
        <dbReference type="EMBL" id="MBD7985486.1"/>
    </source>
</evidence>
<name>A0ABR8UBV2_9BACL</name>
<dbReference type="EMBL" id="JACSQN010000011">
    <property type="protein sequence ID" value="MBD7985486.1"/>
    <property type="molecule type" value="Genomic_DNA"/>
</dbReference>
<sequence>MTNLTSEQIRQLNSYSVYVTPTAHPLFTLRDLLMDEKTDDCLNAVQAVSGCPNSTVTASFIMRRIGMFLSMQLFNLVAYEEVWDGEDSGVVFGAIEEYGNKTVSLYLKECDWHLVEEDEHAIAIRKILLQTDTIIRQLRTVSSVSPLTLWENVFGFLLWQYHVLLDNPATSKEARLDLDILKNDQTWAGIAQRSLFAVYLNDREPSDMLNMTVRKTCCFSKDVPGLMQCGFCPLK</sequence>
<organism evidence="1 2">
    <name type="scientific">Sporosarcina quadrami</name>
    <dbReference type="NCBI Taxonomy" id="2762234"/>
    <lineage>
        <taxon>Bacteria</taxon>
        <taxon>Bacillati</taxon>
        <taxon>Bacillota</taxon>
        <taxon>Bacilli</taxon>
        <taxon>Bacillales</taxon>
        <taxon>Caryophanaceae</taxon>
        <taxon>Sporosarcina</taxon>
    </lineage>
</organism>
<proteinExistence type="predicted"/>